<gene>
    <name evidence="3" type="primary">LOC108734432</name>
</gene>
<evidence type="ECO:0000313" key="2">
    <source>
        <dbReference type="Proteomes" id="UP000192223"/>
    </source>
</evidence>
<accession>A0A7F5R0F8</accession>
<dbReference type="KEGG" id="apln:108734432"/>
<keyword evidence="2" id="KW-1185">Reference proteome</keyword>
<dbReference type="Proteomes" id="UP000192223">
    <property type="component" value="Unplaced"/>
</dbReference>
<organism evidence="2 3">
    <name type="scientific">Agrilus planipennis</name>
    <name type="common">Emerald ash borer</name>
    <name type="synonym">Agrilus marcopoli</name>
    <dbReference type="NCBI Taxonomy" id="224129"/>
    <lineage>
        <taxon>Eukaryota</taxon>
        <taxon>Metazoa</taxon>
        <taxon>Ecdysozoa</taxon>
        <taxon>Arthropoda</taxon>
        <taxon>Hexapoda</taxon>
        <taxon>Insecta</taxon>
        <taxon>Pterygota</taxon>
        <taxon>Neoptera</taxon>
        <taxon>Endopterygota</taxon>
        <taxon>Coleoptera</taxon>
        <taxon>Polyphaga</taxon>
        <taxon>Elateriformia</taxon>
        <taxon>Buprestoidea</taxon>
        <taxon>Buprestidae</taxon>
        <taxon>Agrilinae</taxon>
        <taxon>Agrilus</taxon>
    </lineage>
</organism>
<dbReference type="GeneID" id="108734432"/>
<name>A0A7F5R0F8_AGRPL</name>
<dbReference type="PANTHER" id="PTHR11257:SF12">
    <property type="entry name" value="EJACULATORY BULB-SPECIFIC PROTEIN 3-RELATED"/>
    <property type="match status" value="1"/>
</dbReference>
<dbReference type="PANTHER" id="PTHR11257">
    <property type="entry name" value="CHEMOSENSORY PROTEIN-RELATED"/>
    <property type="match status" value="1"/>
</dbReference>
<dbReference type="RefSeq" id="XP_025831115.1">
    <property type="nucleotide sequence ID" value="XM_025975330.1"/>
</dbReference>
<dbReference type="InterPro" id="IPR036682">
    <property type="entry name" value="OS_D_A10/PebIII_sf"/>
</dbReference>
<dbReference type="OrthoDB" id="6344725at2759"/>
<dbReference type="Pfam" id="PF03392">
    <property type="entry name" value="OS-D"/>
    <property type="match status" value="1"/>
</dbReference>
<evidence type="ECO:0000313" key="3">
    <source>
        <dbReference type="RefSeq" id="XP_025831115.1"/>
    </source>
</evidence>
<dbReference type="InterPro" id="IPR005055">
    <property type="entry name" value="A10/PebIII"/>
</dbReference>
<dbReference type="SUPFAM" id="SSF100910">
    <property type="entry name" value="Chemosensory protein Csp2"/>
    <property type="match status" value="1"/>
</dbReference>
<dbReference type="Gene3D" id="1.10.2080.10">
    <property type="entry name" value="Insect odorant-binding protein A10/Ejaculatory bulb-specific protein 3"/>
    <property type="match status" value="1"/>
</dbReference>
<dbReference type="InParanoid" id="A0A7F5R0F8"/>
<protein>
    <submittedName>
        <fullName evidence="3">Ejaculatory bulb-specific protein 3-like</fullName>
    </submittedName>
</protein>
<sequence>MYKANVSFICAIAAFILFIDHQKTIGAVAVERVKRADGEKYTTKYDNIDIDRILTNERLFKNYKNCILDKGKCTPDGQELKKHLGDALATECMKCSEIQKKNAGKILSFILQNHRDFWNQLLEKYDKEGNFRRKYEDGADDYEDK</sequence>
<dbReference type="AlphaFoldDB" id="A0A7F5R0F8"/>
<keyword evidence="1" id="KW-0732">Signal</keyword>
<reference evidence="3" key="1">
    <citation type="submission" date="2025-08" db="UniProtKB">
        <authorList>
            <consortium name="RefSeq"/>
        </authorList>
    </citation>
    <scope>IDENTIFICATION</scope>
    <source>
        <tissue evidence="3">Entire body</tissue>
    </source>
</reference>
<feature type="signal peptide" evidence="1">
    <location>
        <begin position="1"/>
        <end position="21"/>
    </location>
</feature>
<feature type="chain" id="PRO_5028973979" evidence="1">
    <location>
        <begin position="22"/>
        <end position="145"/>
    </location>
</feature>
<proteinExistence type="predicted"/>
<evidence type="ECO:0000256" key="1">
    <source>
        <dbReference type="SAM" id="SignalP"/>
    </source>
</evidence>